<dbReference type="GO" id="GO:0004252">
    <property type="term" value="F:serine-type endopeptidase activity"/>
    <property type="evidence" value="ECO:0007669"/>
    <property type="project" value="InterPro"/>
</dbReference>
<reference evidence="8" key="1">
    <citation type="submission" date="2022-05" db="EMBL/GenBank/DDBJ databases">
        <title>The Musa troglodytarum L. genome provides insights into the mechanism of non-climacteric behaviour and enrichment of carotenoids.</title>
        <authorList>
            <person name="Wang J."/>
        </authorList>
    </citation>
    <scope>NUCLEOTIDE SEQUENCE</scope>
    <source>
        <tissue evidence="8">Leaf</tissue>
    </source>
</reference>
<dbReference type="EMBL" id="CP097504">
    <property type="protein sequence ID" value="URD85669.1"/>
    <property type="molecule type" value="Genomic_DNA"/>
</dbReference>
<evidence type="ECO:0000313" key="8">
    <source>
        <dbReference type="EMBL" id="URD85669.1"/>
    </source>
</evidence>
<keyword evidence="6" id="KW-0645">Protease</keyword>
<keyword evidence="4 6" id="KW-1133">Transmembrane helix</keyword>
<dbReference type="Gene3D" id="1.20.1540.10">
    <property type="entry name" value="Rhomboid-like"/>
    <property type="match status" value="1"/>
</dbReference>
<keyword evidence="9" id="KW-1185">Reference proteome</keyword>
<organism evidence="8 9">
    <name type="scientific">Musa troglodytarum</name>
    <name type="common">fe'i banana</name>
    <dbReference type="NCBI Taxonomy" id="320322"/>
    <lineage>
        <taxon>Eukaryota</taxon>
        <taxon>Viridiplantae</taxon>
        <taxon>Streptophyta</taxon>
        <taxon>Embryophyta</taxon>
        <taxon>Tracheophyta</taxon>
        <taxon>Spermatophyta</taxon>
        <taxon>Magnoliopsida</taxon>
        <taxon>Liliopsida</taxon>
        <taxon>Zingiberales</taxon>
        <taxon>Musaceae</taxon>
        <taxon>Musa</taxon>
    </lineage>
</organism>
<keyword evidence="3 6" id="KW-0812">Transmembrane</keyword>
<evidence type="ECO:0000256" key="4">
    <source>
        <dbReference type="ARBA" id="ARBA00022989"/>
    </source>
</evidence>
<feature type="domain" description="Peptidase S54 rhomboid" evidence="7">
    <location>
        <begin position="173"/>
        <end position="271"/>
    </location>
</feature>
<dbReference type="OrthoDB" id="418595at2759"/>
<accession>A0A9E7EX00</accession>
<dbReference type="PANTHER" id="PTHR22936">
    <property type="entry name" value="RHOMBOID-RELATED"/>
    <property type="match status" value="1"/>
</dbReference>
<comment type="function">
    <text evidence="6">Serine protease involved in intramembrane proteolysis.</text>
</comment>
<dbReference type="InterPro" id="IPR002610">
    <property type="entry name" value="Peptidase_S54_rhomboid-like"/>
</dbReference>
<dbReference type="EC" id="3.4.21.105" evidence="6"/>
<keyword evidence="5 6" id="KW-0472">Membrane</keyword>
<comment type="caution">
    <text evidence="6">Lacks conserved residue(s) required for the propagation of feature annotation.</text>
</comment>
<comment type="catalytic activity">
    <reaction evidence="6">
        <text>Cleaves type-1 transmembrane domains using a catalytic dyad composed of serine and histidine that are contributed by different transmembrane domains.</text>
        <dbReference type="EC" id="3.4.21.105"/>
    </reaction>
</comment>
<sequence length="314" mass="34229">MGKKAAYSPAMSDLGAGRRGPWVAPCPPPPQETWVAWLVPLIALANIVSFGYTMYVNDCPSTHRLEASDCVFPSLGRFAFEPFSINPLLGPSLYTLDSLGALDYNKVVVEGERWRLLACIWLHAGVIHLLANMLSLLFTGVRLEQEFGFGIFLVLKSAWAGNRQVQHKIALLLKIGLLYVLSGIGGSLMSCFSIQSKISVGASGALFGLLGAMLSELITNWTIYANKCAALLTLMVVIAINLAVGVVPHVDSSAHIGGFVSGFLLGFVLLMRPQFGWISRRHIPPGYNMELVRPKHNLCQYLLWFTALVLLITG</sequence>
<comment type="similarity">
    <text evidence="2 6">Belongs to the peptidase S54 family.</text>
</comment>
<feature type="transmembrane region" description="Helical" evidence="6">
    <location>
        <begin position="34"/>
        <end position="55"/>
    </location>
</feature>
<comment type="subcellular location">
    <subcellularLocation>
        <location evidence="1 6">Membrane</location>
        <topology evidence="1 6">Multi-pass membrane protein</topology>
    </subcellularLocation>
</comment>
<dbReference type="AlphaFoldDB" id="A0A9E7EX00"/>
<dbReference type="GO" id="GO:0016020">
    <property type="term" value="C:membrane"/>
    <property type="evidence" value="ECO:0007669"/>
    <property type="project" value="UniProtKB-SubCell"/>
</dbReference>
<gene>
    <name evidence="8" type="ORF">MUK42_27782</name>
</gene>
<keyword evidence="6" id="KW-0720">Serine protease</keyword>
<dbReference type="InterPro" id="IPR022764">
    <property type="entry name" value="Peptidase_S54_rhomboid_dom"/>
</dbReference>
<feature type="transmembrane region" description="Helical" evidence="6">
    <location>
        <begin position="177"/>
        <end position="195"/>
    </location>
</feature>
<evidence type="ECO:0000259" key="7">
    <source>
        <dbReference type="Pfam" id="PF01694"/>
    </source>
</evidence>
<feature type="domain" description="Peptidase S54 rhomboid" evidence="7">
    <location>
        <begin position="111"/>
        <end position="155"/>
    </location>
</feature>
<feature type="transmembrane region" description="Helical" evidence="6">
    <location>
        <begin position="228"/>
        <end position="247"/>
    </location>
</feature>
<evidence type="ECO:0000256" key="1">
    <source>
        <dbReference type="ARBA" id="ARBA00004141"/>
    </source>
</evidence>
<dbReference type="GO" id="GO:0006508">
    <property type="term" value="P:proteolysis"/>
    <property type="evidence" value="ECO:0007669"/>
    <property type="project" value="UniProtKB-KW"/>
</dbReference>
<proteinExistence type="inferred from homology"/>
<keyword evidence="6" id="KW-0378">Hydrolase</keyword>
<feature type="transmembrane region" description="Helical" evidence="6">
    <location>
        <begin position="201"/>
        <end position="221"/>
    </location>
</feature>
<name>A0A9E7EX00_9LILI</name>
<protein>
    <recommendedName>
        <fullName evidence="6">RHOMBOID-like protein</fullName>
        <ecNumber evidence="6">3.4.21.105</ecNumber>
    </recommendedName>
</protein>
<evidence type="ECO:0000256" key="2">
    <source>
        <dbReference type="ARBA" id="ARBA00009045"/>
    </source>
</evidence>
<dbReference type="SUPFAM" id="SSF144091">
    <property type="entry name" value="Rhomboid-like"/>
    <property type="match status" value="1"/>
</dbReference>
<evidence type="ECO:0000256" key="3">
    <source>
        <dbReference type="ARBA" id="ARBA00022692"/>
    </source>
</evidence>
<dbReference type="InterPro" id="IPR035952">
    <property type="entry name" value="Rhomboid-like_sf"/>
</dbReference>
<dbReference type="Proteomes" id="UP001055439">
    <property type="component" value="Chromosome 2"/>
</dbReference>
<evidence type="ECO:0000313" key="9">
    <source>
        <dbReference type="Proteomes" id="UP001055439"/>
    </source>
</evidence>
<evidence type="ECO:0000256" key="5">
    <source>
        <dbReference type="ARBA" id="ARBA00023136"/>
    </source>
</evidence>
<feature type="transmembrane region" description="Helical" evidence="6">
    <location>
        <begin position="253"/>
        <end position="271"/>
    </location>
</feature>
<evidence type="ECO:0000256" key="6">
    <source>
        <dbReference type="RuleBase" id="RU362115"/>
    </source>
</evidence>
<dbReference type="Pfam" id="PF01694">
    <property type="entry name" value="Rhomboid"/>
    <property type="match status" value="2"/>
</dbReference>
<dbReference type="PANTHER" id="PTHR22936:SF77">
    <property type="entry name" value="RHOMBOID-LIKE PROTEIN 1"/>
    <property type="match status" value="1"/>
</dbReference>